<evidence type="ECO:0000259" key="2">
    <source>
        <dbReference type="Pfam" id="PF05299"/>
    </source>
</evidence>
<organism evidence="3 4">
    <name type="scientific">Roseateles terrae</name>
    <dbReference type="NCBI Taxonomy" id="431060"/>
    <lineage>
        <taxon>Bacteria</taxon>
        <taxon>Pseudomonadati</taxon>
        <taxon>Pseudomonadota</taxon>
        <taxon>Betaproteobacteria</taxon>
        <taxon>Burkholderiales</taxon>
        <taxon>Sphaerotilaceae</taxon>
        <taxon>Roseateles</taxon>
    </lineage>
</organism>
<feature type="chain" id="PRO_5045164250" evidence="1">
    <location>
        <begin position="21"/>
        <end position="584"/>
    </location>
</feature>
<dbReference type="InterPro" id="IPR027268">
    <property type="entry name" value="Peptidase_M4/M1_CTD_sf"/>
</dbReference>
<evidence type="ECO:0000256" key="1">
    <source>
        <dbReference type="SAM" id="SignalP"/>
    </source>
</evidence>
<dbReference type="RefSeq" id="WP_088453783.1">
    <property type="nucleotide sequence ID" value="NZ_JACHXO010000009.1"/>
</dbReference>
<proteinExistence type="predicted"/>
<keyword evidence="3" id="KW-0645">Protease</keyword>
<keyword evidence="4" id="KW-1185">Reference proteome</keyword>
<keyword evidence="3" id="KW-0482">Metalloprotease</keyword>
<comment type="caution">
    <text evidence="3">The sequence shown here is derived from an EMBL/GenBank/DDBJ whole genome shotgun (WGS) entry which is preliminary data.</text>
</comment>
<dbReference type="Pfam" id="PF05299">
    <property type="entry name" value="Peptidase_M61"/>
    <property type="match status" value="1"/>
</dbReference>
<keyword evidence="3" id="KW-0378">Hydrolase</keyword>
<sequence>MHRLIALLTLLMLASMPAAAESTCDVSYRIAPRYDTQPRRLEVAMTFAAERRFESWLRLQVGWAGIQDYGQTWRPSPEQPSGVTVTPEDTHRWQVTHAPEGLVTVRYQILAALPDPDDGKVQDQEQMYRTQIGADWFQFFGYGALPSVESFDDRRVGRMCVTLVQPEGQVGPLIGSDLNGRVQADAQISLQDSHAGLRHAFYGGGPGWRVERREGPGGAVIVASRGTQAAPDVAFADSVVQLISAHRRFWGDTEAPKQTIVRIPNNGWNNGGTLVRQTAVLHVSRDFGPHNAAFESLIGHENLHQWMPGRLGGRQNDSPEQAAHHSWLSEGFTDYYTHRLLLGAGVWTLDQYAEQLTQVFRKYWRSPERHATADSIAPRFFSDRAAGSQMYVRGEWLAMTWDRALREQDPSGLDGVLRGLLLTRQQAMKAGAAHERVLAALTTRLGDAPRQQVKATVEEGRGLALEEGLAGPCFTVGWADVPRWAPGFDVSKIKGGPPVVATGVIPQGPAAQAGLKEGMMLKGWSIFGGEVTKEIELNVTVDGETKTLRYLPVDGTFERLPLLSVRAGAGSDAACQQWIRRPRS</sequence>
<feature type="signal peptide" evidence="1">
    <location>
        <begin position="1"/>
        <end position="20"/>
    </location>
</feature>
<reference evidence="3 4" key="1">
    <citation type="submission" date="2020-08" db="EMBL/GenBank/DDBJ databases">
        <title>Genomic Encyclopedia of Type Strains, Phase III (KMG-III): the genomes of soil and plant-associated and newly described type strains.</title>
        <authorList>
            <person name="Whitman W."/>
        </authorList>
    </citation>
    <scope>NUCLEOTIDE SEQUENCE [LARGE SCALE GENOMIC DNA]</scope>
    <source>
        <strain evidence="3 4">CECT 7247</strain>
    </source>
</reference>
<dbReference type="EMBL" id="JACHXO010000009">
    <property type="protein sequence ID" value="MBB3196972.1"/>
    <property type="molecule type" value="Genomic_DNA"/>
</dbReference>
<accession>A0ABR6GXY4</accession>
<dbReference type="Gene3D" id="1.10.390.10">
    <property type="entry name" value="Neutral Protease Domain 2"/>
    <property type="match status" value="1"/>
</dbReference>
<dbReference type="SUPFAM" id="SSF55486">
    <property type="entry name" value="Metalloproteases ('zincins'), catalytic domain"/>
    <property type="match status" value="1"/>
</dbReference>
<name>A0ABR6GXY4_9BURK</name>
<evidence type="ECO:0000313" key="4">
    <source>
        <dbReference type="Proteomes" id="UP000574369"/>
    </source>
</evidence>
<feature type="domain" description="Peptidase M61 catalytic" evidence="2">
    <location>
        <begin position="295"/>
        <end position="371"/>
    </location>
</feature>
<protein>
    <submittedName>
        <fullName evidence="3">Metalloprotease with PDZ domain</fullName>
    </submittedName>
</protein>
<evidence type="ECO:0000313" key="3">
    <source>
        <dbReference type="EMBL" id="MBB3196972.1"/>
    </source>
</evidence>
<gene>
    <name evidence="3" type="ORF">FHS28_004397</name>
</gene>
<dbReference type="InterPro" id="IPR007963">
    <property type="entry name" value="Peptidase_M61_catalytic"/>
</dbReference>
<dbReference type="Proteomes" id="UP000574369">
    <property type="component" value="Unassembled WGS sequence"/>
</dbReference>
<keyword evidence="1" id="KW-0732">Signal</keyword>
<dbReference type="GO" id="GO:0008237">
    <property type="term" value="F:metallopeptidase activity"/>
    <property type="evidence" value="ECO:0007669"/>
    <property type="project" value="UniProtKB-KW"/>
</dbReference>